<organism evidence="1 2">
    <name type="scientific">Geodermatophilus obscurus (strain ATCC 25078 / DSM 43160 / JCM 3152 / CCUG 61914 / KCC A-0152 / KCTC 9177 / NBRC 13315 / NRRL B-3577 / G-20)</name>
    <dbReference type="NCBI Taxonomy" id="526225"/>
    <lineage>
        <taxon>Bacteria</taxon>
        <taxon>Bacillati</taxon>
        <taxon>Actinomycetota</taxon>
        <taxon>Actinomycetes</taxon>
        <taxon>Geodermatophilales</taxon>
        <taxon>Geodermatophilaceae</taxon>
        <taxon>Geodermatophilus</taxon>
    </lineage>
</organism>
<dbReference type="Proteomes" id="UP000001382">
    <property type="component" value="Chromosome"/>
</dbReference>
<evidence type="ECO:0000313" key="1">
    <source>
        <dbReference type="EMBL" id="ADB73965.1"/>
    </source>
</evidence>
<proteinExistence type="predicted"/>
<accession>D2SAN6</accession>
<name>D2SAN6_GEOOG</name>
<dbReference type="OrthoDB" id="4426778at2"/>
<dbReference type="STRING" id="526225.Gobs_1218"/>
<dbReference type="HOGENOM" id="CLU_2436606_0_0_11"/>
<evidence type="ECO:0008006" key="3">
    <source>
        <dbReference type="Google" id="ProtNLM"/>
    </source>
</evidence>
<sequence>MELAHRREKPIAGIAHALRIVESCLWRWLEQDDIDAGRAEGLSTDERAESVRLRRCTPTRLGLGLACGRKRVARLKRTAGLTGVCHRRRH</sequence>
<evidence type="ECO:0000313" key="2">
    <source>
        <dbReference type="Proteomes" id="UP000001382"/>
    </source>
</evidence>
<gene>
    <name evidence="1" type="ordered locus">Gobs_1218</name>
</gene>
<dbReference type="EMBL" id="CP001867">
    <property type="protein sequence ID" value="ADB73965.1"/>
    <property type="molecule type" value="Genomic_DNA"/>
</dbReference>
<reference evidence="2" key="2">
    <citation type="submission" date="2010-01" db="EMBL/GenBank/DDBJ databases">
        <title>The complete genome of Geodermatophilus obscurus DSM 43160.</title>
        <authorList>
            <consortium name="US DOE Joint Genome Institute (JGI-PGF)"/>
            <person name="Lucas S."/>
            <person name="Copeland A."/>
            <person name="Lapidus A."/>
            <person name="Glavina del Rio T."/>
            <person name="Dalin E."/>
            <person name="Tice H."/>
            <person name="Bruce D."/>
            <person name="Goodwin L."/>
            <person name="Pitluck S."/>
            <person name="Kyrpides N."/>
            <person name="Mavromatis K."/>
            <person name="Ivanova N."/>
            <person name="Munk A.C."/>
            <person name="Brettin T."/>
            <person name="Detter J.C."/>
            <person name="Han C."/>
            <person name="Larimer F."/>
            <person name="Land M."/>
            <person name="Hauser L."/>
            <person name="Markowitz V."/>
            <person name="Cheng J.-F."/>
            <person name="Hugenholtz P."/>
            <person name="Woyke T."/>
            <person name="Wu D."/>
            <person name="Jando M."/>
            <person name="Schneider S."/>
            <person name="Klenk H.-P."/>
            <person name="Eisen J.A."/>
        </authorList>
    </citation>
    <scope>NUCLEOTIDE SEQUENCE [LARGE SCALE GENOMIC DNA]</scope>
    <source>
        <strain evidence="2">ATCC 25078 / DSM 43160 / JCM 3152 / KCC A-0152 / KCTC 9177 / NBRC 13315 / NRRL B-3577 / G-20</strain>
    </source>
</reference>
<dbReference type="KEGG" id="gob:Gobs_1218"/>
<protein>
    <recommendedName>
        <fullName evidence="3">Transposase</fullName>
    </recommendedName>
</protein>
<reference evidence="1 2" key="1">
    <citation type="journal article" date="2010" name="Stand. Genomic Sci.">
        <title>Complete genome sequence of Geodermatophilus obscurus type strain (G-20).</title>
        <authorList>
            <person name="Ivanova N."/>
            <person name="Sikorski J."/>
            <person name="Jando M."/>
            <person name="Munk C."/>
            <person name="Lapidus A."/>
            <person name="Glavina Del Rio T."/>
            <person name="Copeland A."/>
            <person name="Tice H."/>
            <person name="Cheng J.-F."/>
            <person name="Lucas S."/>
            <person name="Chen F."/>
            <person name="Nolan M."/>
            <person name="Bruce D."/>
            <person name="Goodwin L."/>
            <person name="Pitluck S."/>
            <person name="Mavromatis K."/>
            <person name="Mikhailova N."/>
            <person name="Pati A."/>
            <person name="Chen A."/>
            <person name="Palaniappan K."/>
            <person name="Land M."/>
            <person name="Hauser L."/>
            <person name="Chang Y.-J."/>
            <person name="Jeffries C.D."/>
            <person name="Meincke L."/>
            <person name="Brettin T."/>
            <person name="Detter J.C."/>
            <person name="Detter J.C."/>
            <person name="Rohde M."/>
            <person name="Goeker M."/>
            <person name="Bristow J."/>
            <person name="Eisen J.A."/>
            <person name="Markowitz V."/>
            <person name="Hugenholtz P."/>
            <person name="Kyrpides N.C."/>
            <person name="Klenk H.-P."/>
        </authorList>
    </citation>
    <scope>NUCLEOTIDE SEQUENCE [LARGE SCALE GENOMIC DNA]</scope>
    <source>
        <strain evidence="2">ATCC 25078 / DSM 43160 / JCM 3152 / KCC A-0152 / KCTC 9177 / NBRC 13315 / NRRL B-3577 / G-20</strain>
    </source>
</reference>
<keyword evidence="2" id="KW-1185">Reference proteome</keyword>
<dbReference type="AlphaFoldDB" id="D2SAN6"/>